<reference evidence="1" key="2">
    <citation type="submission" date="2020-10" db="EMBL/GenBank/DDBJ databases">
        <title>Mucilaginibacter sp. nov., isolated from soil.</title>
        <authorList>
            <person name="Jeon C.O."/>
        </authorList>
    </citation>
    <scope>NUCLEOTIDE SEQUENCE</scope>
    <source>
        <strain evidence="1">R11</strain>
    </source>
</reference>
<dbReference type="Proteomes" id="UP000638732">
    <property type="component" value="Unassembled WGS sequence"/>
</dbReference>
<dbReference type="AlphaFoldDB" id="A0A965ZHE6"/>
<dbReference type="EMBL" id="WWEO01000044">
    <property type="protein sequence ID" value="NCD71134.1"/>
    <property type="molecule type" value="Genomic_DNA"/>
</dbReference>
<protein>
    <submittedName>
        <fullName evidence="1">Uncharacterized protein</fullName>
    </submittedName>
</protein>
<evidence type="ECO:0000313" key="1">
    <source>
        <dbReference type="EMBL" id="NCD71134.1"/>
    </source>
</evidence>
<comment type="caution">
    <text evidence="1">The sequence shown here is derived from an EMBL/GenBank/DDBJ whole genome shotgun (WGS) entry which is preliminary data.</text>
</comment>
<evidence type="ECO:0000313" key="2">
    <source>
        <dbReference type="Proteomes" id="UP000638732"/>
    </source>
</evidence>
<keyword evidence="2" id="KW-1185">Reference proteome</keyword>
<organism evidence="1 2">
    <name type="scientific">Mucilaginibacter agri</name>
    <dbReference type="NCBI Taxonomy" id="2695265"/>
    <lineage>
        <taxon>Bacteria</taxon>
        <taxon>Pseudomonadati</taxon>
        <taxon>Bacteroidota</taxon>
        <taxon>Sphingobacteriia</taxon>
        <taxon>Sphingobacteriales</taxon>
        <taxon>Sphingobacteriaceae</taxon>
        <taxon>Mucilaginibacter</taxon>
    </lineage>
</organism>
<sequence length="167" mass="19270">MVNDFHQISIRGRYTYCYVCLKKIIISKALEDIPVFLDNLLKEFTNSSKLQDWQDGADDIMPSRLFEEENDVNHYKVISRAQALNLKHYYLKNELAAEIIEILTWVGISDLYVAFNSKKTFDCVMEVIEILNSNGVELPDFSIVSSCSINENGGWGNRVDMDTFLRK</sequence>
<reference evidence="1" key="1">
    <citation type="submission" date="2020-01" db="EMBL/GenBank/DDBJ databases">
        <authorList>
            <person name="Seo Y.L."/>
        </authorList>
    </citation>
    <scope>NUCLEOTIDE SEQUENCE</scope>
    <source>
        <strain evidence="1">R11</strain>
    </source>
</reference>
<accession>A0A965ZHE6</accession>
<name>A0A965ZHE6_9SPHI</name>
<proteinExistence type="predicted"/>
<gene>
    <name evidence="1" type="ORF">GSY63_17340</name>
</gene>